<dbReference type="Proteomes" id="UP001491552">
    <property type="component" value="Unassembled WGS sequence"/>
</dbReference>
<feature type="non-terminal residue" evidence="1">
    <location>
        <position position="66"/>
    </location>
</feature>
<accession>A0ABV1G887</accession>
<dbReference type="EMBL" id="JBBMFF010000240">
    <property type="protein sequence ID" value="MEQ2511591.1"/>
    <property type="molecule type" value="Genomic_DNA"/>
</dbReference>
<name>A0ABV1G887_9FIRM</name>
<reference evidence="1 2" key="1">
    <citation type="submission" date="2024-03" db="EMBL/GenBank/DDBJ databases">
        <title>Human intestinal bacterial collection.</title>
        <authorList>
            <person name="Pauvert C."/>
            <person name="Hitch T.C.A."/>
            <person name="Clavel T."/>
        </authorList>
    </citation>
    <scope>NUCLEOTIDE SEQUENCE [LARGE SCALE GENOMIC DNA]</scope>
    <source>
        <strain evidence="1 2">CLA-AA-H192</strain>
    </source>
</reference>
<comment type="caution">
    <text evidence="1">The sequence shown here is derived from an EMBL/GenBank/DDBJ whole genome shotgun (WGS) entry which is preliminary data.</text>
</comment>
<keyword evidence="2" id="KW-1185">Reference proteome</keyword>
<proteinExistence type="predicted"/>
<evidence type="ECO:0000313" key="1">
    <source>
        <dbReference type="EMBL" id="MEQ2511591.1"/>
    </source>
</evidence>
<gene>
    <name evidence="1" type="ORF">WMO66_10110</name>
</gene>
<protein>
    <submittedName>
        <fullName evidence="1">Uncharacterized protein</fullName>
    </submittedName>
</protein>
<dbReference type="RefSeq" id="WP_349136301.1">
    <property type="nucleotide sequence ID" value="NZ_JBBMFF010000240.1"/>
</dbReference>
<evidence type="ECO:0000313" key="2">
    <source>
        <dbReference type="Proteomes" id="UP001491552"/>
    </source>
</evidence>
<sequence>MPKVPIFRVGLLLTAAPPQSVEKPSQLKAKEIVRVSSVCIKSLAEFALASAKKIGIIFSGGVYVGE</sequence>
<organism evidence="1 2">
    <name type="scientific">Faecousia intestinalis</name>
    <dbReference type="NCBI Taxonomy" id="3133167"/>
    <lineage>
        <taxon>Bacteria</taxon>
        <taxon>Bacillati</taxon>
        <taxon>Bacillota</taxon>
        <taxon>Clostridia</taxon>
        <taxon>Eubacteriales</taxon>
        <taxon>Oscillospiraceae</taxon>
        <taxon>Faecousia</taxon>
    </lineage>
</organism>